<dbReference type="RefSeq" id="XP_019769674.1">
    <property type="nucleotide sequence ID" value="XM_019914115.2"/>
</dbReference>
<dbReference type="SUPFAM" id="SSF54928">
    <property type="entry name" value="RNA-binding domain, RBD"/>
    <property type="match status" value="1"/>
</dbReference>
<dbReference type="PROSITE" id="PS00028">
    <property type="entry name" value="ZINC_FINGER_C2H2_1"/>
    <property type="match status" value="1"/>
</dbReference>
<proteinExistence type="predicted"/>
<accession>A0AAR5Q8X1</accession>
<dbReference type="GO" id="GO:0005634">
    <property type="term" value="C:nucleus"/>
    <property type="evidence" value="ECO:0007669"/>
    <property type="project" value="TreeGrafter"/>
</dbReference>
<dbReference type="FunFam" id="3.30.70.330:FF:000431">
    <property type="entry name" value="Heterogeneous nuclear ribonucleoprotein C"/>
    <property type="match status" value="1"/>
</dbReference>
<keyword evidence="6" id="KW-1185">Reference proteome</keyword>
<protein>
    <recommendedName>
        <fullName evidence="4">RRM domain-containing protein</fullName>
    </recommendedName>
</protein>
<dbReference type="Proteomes" id="UP000019118">
    <property type="component" value="Unassembled WGS sequence"/>
</dbReference>
<evidence type="ECO:0000256" key="1">
    <source>
        <dbReference type="ARBA" id="ARBA00022884"/>
    </source>
</evidence>
<reference evidence="5" key="2">
    <citation type="submission" date="2024-08" db="UniProtKB">
        <authorList>
            <consortium name="EnsemblMetazoa"/>
        </authorList>
    </citation>
    <scope>IDENTIFICATION</scope>
</reference>
<name>A0AAR5Q8X1_DENPD</name>
<evidence type="ECO:0000256" key="3">
    <source>
        <dbReference type="SAM" id="MobiDB-lite"/>
    </source>
</evidence>
<dbReference type="InterPro" id="IPR051186">
    <property type="entry name" value="RRM_HNRPC/RALY_subfam"/>
</dbReference>
<dbReference type="SMART" id="SM00360">
    <property type="entry name" value="RRM"/>
    <property type="match status" value="1"/>
</dbReference>
<dbReference type="InterPro" id="IPR035979">
    <property type="entry name" value="RBD_domain_sf"/>
</dbReference>
<evidence type="ECO:0000313" key="5">
    <source>
        <dbReference type="EnsemblMetazoa" id="XP_019769674.1"/>
    </source>
</evidence>
<dbReference type="InterPro" id="IPR013087">
    <property type="entry name" value="Znf_C2H2_type"/>
</dbReference>
<dbReference type="Gene3D" id="3.30.70.330">
    <property type="match status" value="1"/>
</dbReference>
<dbReference type="InterPro" id="IPR000504">
    <property type="entry name" value="RRM_dom"/>
</dbReference>
<dbReference type="PANTHER" id="PTHR13968">
    <property type="entry name" value="HETEROGENEOUS NUCLEAR RIBONUCLEOPROTEIN"/>
    <property type="match status" value="1"/>
</dbReference>
<dbReference type="PANTHER" id="PTHR13968:SF26">
    <property type="entry name" value="RRM DOMAIN-CONTAINING PROTEIN"/>
    <property type="match status" value="1"/>
</dbReference>
<dbReference type="GeneID" id="109544081"/>
<dbReference type="AlphaFoldDB" id="A0AAR5Q8X1"/>
<feature type="domain" description="RRM" evidence="4">
    <location>
        <begin position="64"/>
        <end position="135"/>
    </location>
</feature>
<feature type="region of interest" description="Disordered" evidence="3">
    <location>
        <begin position="386"/>
        <end position="427"/>
    </location>
</feature>
<sequence length="427" mass="47400">MDMFQEKENPLPTDFQVTWMDILELNKLTAVAQKVKATSKQTTKMKMSKVGNQTNSQDPQAVNSRVFVGNLNTFQCSKTDVERMFQRYGRLAGISMHKGYAFVQFTNPFDARSACLGEDGRTVLSQILDVNMVAEPKPHQTGRKRQNMTKTGNDWDYYYDSYYASTAFPIGPTRLAPPIKRQRLMAASARNGKTCQIQKSTLVPPLDQFKVYSNQDILICGNCREMFSDLHDLLEHKKNYCKLRFTCKCESSKTRSSIDEHSTAALLCVQCKDAFQNAWDLMVHAQAAHMINIYELGVPTIGNCSSPPISPRDNNTPDKDSKAVNHIDEENEDHVENGSLENGRDGLTGTPDSANSPNDKDLEELLEVDHHQATAAKTIMHASIVSESAGQPGASPPPIGATAPLAQIADPWKSQTGLSPNFEGKSY</sequence>
<dbReference type="CDD" id="cd12341">
    <property type="entry name" value="RRM_hnRNPC_like"/>
    <property type="match status" value="1"/>
</dbReference>
<reference evidence="6" key="1">
    <citation type="journal article" date="2013" name="Genome Biol.">
        <title>Draft genome of the mountain pine beetle, Dendroctonus ponderosae Hopkins, a major forest pest.</title>
        <authorList>
            <person name="Keeling C.I."/>
            <person name="Yuen M.M."/>
            <person name="Liao N.Y."/>
            <person name="Docking T.R."/>
            <person name="Chan S.K."/>
            <person name="Taylor G.A."/>
            <person name="Palmquist D.L."/>
            <person name="Jackman S.D."/>
            <person name="Nguyen A."/>
            <person name="Li M."/>
            <person name="Henderson H."/>
            <person name="Janes J.K."/>
            <person name="Zhao Y."/>
            <person name="Pandoh P."/>
            <person name="Moore R."/>
            <person name="Sperling F.A."/>
            <person name="Huber D.P."/>
            <person name="Birol I."/>
            <person name="Jones S.J."/>
            <person name="Bohlmann J."/>
        </authorList>
    </citation>
    <scope>NUCLEOTIDE SEQUENCE</scope>
</reference>
<feature type="region of interest" description="Disordered" evidence="3">
    <location>
        <begin position="328"/>
        <end position="359"/>
    </location>
</feature>
<evidence type="ECO:0000313" key="6">
    <source>
        <dbReference type="Proteomes" id="UP000019118"/>
    </source>
</evidence>
<dbReference type="EnsemblMetazoa" id="XM_019914115.1">
    <property type="protein sequence ID" value="XP_019769674.1"/>
    <property type="gene ID" value="LOC109544081"/>
</dbReference>
<keyword evidence="1 2" id="KW-0694">RNA-binding</keyword>
<dbReference type="InterPro" id="IPR012677">
    <property type="entry name" value="Nucleotide-bd_a/b_plait_sf"/>
</dbReference>
<dbReference type="GO" id="GO:0003723">
    <property type="term" value="F:RNA binding"/>
    <property type="evidence" value="ECO:0007669"/>
    <property type="project" value="UniProtKB-UniRule"/>
</dbReference>
<evidence type="ECO:0000256" key="2">
    <source>
        <dbReference type="PROSITE-ProRule" id="PRU00176"/>
    </source>
</evidence>
<dbReference type="PROSITE" id="PS50102">
    <property type="entry name" value="RRM"/>
    <property type="match status" value="1"/>
</dbReference>
<evidence type="ECO:0000259" key="4">
    <source>
        <dbReference type="PROSITE" id="PS50102"/>
    </source>
</evidence>
<dbReference type="Pfam" id="PF00076">
    <property type="entry name" value="RRM_1"/>
    <property type="match status" value="1"/>
</dbReference>
<organism evidence="5 6">
    <name type="scientific">Dendroctonus ponderosae</name>
    <name type="common">Mountain pine beetle</name>
    <dbReference type="NCBI Taxonomy" id="77166"/>
    <lineage>
        <taxon>Eukaryota</taxon>
        <taxon>Metazoa</taxon>
        <taxon>Ecdysozoa</taxon>
        <taxon>Arthropoda</taxon>
        <taxon>Hexapoda</taxon>
        <taxon>Insecta</taxon>
        <taxon>Pterygota</taxon>
        <taxon>Neoptera</taxon>
        <taxon>Endopterygota</taxon>
        <taxon>Coleoptera</taxon>
        <taxon>Polyphaga</taxon>
        <taxon>Cucujiformia</taxon>
        <taxon>Curculionidae</taxon>
        <taxon>Scolytinae</taxon>
        <taxon>Dendroctonus</taxon>
    </lineage>
</organism>